<dbReference type="PANTHER" id="PTHR32057">
    <property type="entry name" value="PROTEIN ADENYLYLTRANSFERASE SELO, MITOCHONDRIAL"/>
    <property type="match status" value="1"/>
</dbReference>
<dbReference type="NCBIfam" id="NF000658">
    <property type="entry name" value="PRK00029.1"/>
    <property type="match status" value="1"/>
</dbReference>
<dbReference type="InterPro" id="IPR003846">
    <property type="entry name" value="SelO"/>
</dbReference>
<feature type="binding site" evidence="8">
    <location>
        <position position="117"/>
    </location>
    <ligand>
        <name>ATP</name>
        <dbReference type="ChEBI" id="CHEBI:30616"/>
    </ligand>
</feature>
<reference evidence="10" key="1">
    <citation type="submission" date="2018-07" db="EMBL/GenBank/DDBJ databases">
        <authorList>
            <person name="Liu B.-T."/>
            <person name="Du Z."/>
        </authorList>
    </citation>
    <scope>NUCLEOTIDE SEQUENCE [LARGE SCALE GENOMIC DNA]</scope>
    <source>
        <strain evidence="10">XYN52</strain>
    </source>
</reference>
<evidence type="ECO:0000256" key="6">
    <source>
        <dbReference type="ARBA" id="ARBA00022840"/>
    </source>
</evidence>
<gene>
    <name evidence="8" type="primary">ydiU</name>
    <name evidence="8" type="synonym">selO</name>
    <name evidence="9" type="ORF">DVH29_05660</name>
</gene>
<comment type="cofactor">
    <cofactor evidence="8">
        <name>Mg(2+)</name>
        <dbReference type="ChEBI" id="CHEBI:18420"/>
    </cofactor>
    <cofactor evidence="8">
        <name>Mn(2+)</name>
        <dbReference type="ChEBI" id="CHEBI:29035"/>
    </cofactor>
</comment>
<dbReference type="GO" id="GO:0070733">
    <property type="term" value="F:AMPylase activity"/>
    <property type="evidence" value="ECO:0007669"/>
    <property type="project" value="UniProtKB-EC"/>
</dbReference>
<evidence type="ECO:0000256" key="3">
    <source>
        <dbReference type="ARBA" id="ARBA00022695"/>
    </source>
</evidence>
<keyword evidence="7 8" id="KW-0460">Magnesium</keyword>
<feature type="binding site" evidence="8">
    <location>
        <position position="271"/>
    </location>
    <ligand>
        <name>ATP</name>
        <dbReference type="ChEBI" id="CHEBI:30616"/>
    </ligand>
</feature>
<dbReference type="EMBL" id="QQNH01000005">
    <property type="protein sequence ID" value="RDE09642.1"/>
    <property type="molecule type" value="Genomic_DNA"/>
</dbReference>
<feature type="binding site" evidence="8">
    <location>
        <position position="271"/>
    </location>
    <ligand>
        <name>Mg(2+)</name>
        <dbReference type="ChEBI" id="CHEBI:18420"/>
    </ligand>
</feature>
<keyword evidence="3 8" id="KW-0548">Nucleotidyltransferase</keyword>
<comment type="catalytic activity">
    <reaction evidence="8">
        <text>L-seryl-[protein] + ATP = 3-O-(5'-adenylyl)-L-seryl-[protein] + diphosphate</text>
        <dbReference type="Rhea" id="RHEA:58120"/>
        <dbReference type="Rhea" id="RHEA-COMP:9863"/>
        <dbReference type="Rhea" id="RHEA-COMP:15073"/>
        <dbReference type="ChEBI" id="CHEBI:29999"/>
        <dbReference type="ChEBI" id="CHEBI:30616"/>
        <dbReference type="ChEBI" id="CHEBI:33019"/>
        <dbReference type="ChEBI" id="CHEBI:142516"/>
        <dbReference type="EC" id="2.7.7.108"/>
    </reaction>
</comment>
<dbReference type="Proteomes" id="UP000253759">
    <property type="component" value="Unassembled WGS sequence"/>
</dbReference>
<dbReference type="GO" id="GO:0000287">
    <property type="term" value="F:magnesium ion binding"/>
    <property type="evidence" value="ECO:0007669"/>
    <property type="project" value="UniProtKB-UniRule"/>
</dbReference>
<evidence type="ECO:0000256" key="2">
    <source>
        <dbReference type="ARBA" id="ARBA00022679"/>
    </source>
</evidence>
<dbReference type="GO" id="GO:0030145">
    <property type="term" value="F:manganese ion binding"/>
    <property type="evidence" value="ECO:0007669"/>
    <property type="project" value="UniProtKB-UniRule"/>
</dbReference>
<evidence type="ECO:0000256" key="4">
    <source>
        <dbReference type="ARBA" id="ARBA00022723"/>
    </source>
</evidence>
<comment type="catalytic activity">
    <reaction evidence="8">
        <text>L-seryl-[protein] + UTP = O-(5'-uridylyl)-L-seryl-[protein] + diphosphate</text>
        <dbReference type="Rhea" id="RHEA:64604"/>
        <dbReference type="Rhea" id="RHEA-COMP:9863"/>
        <dbReference type="Rhea" id="RHEA-COMP:16635"/>
        <dbReference type="ChEBI" id="CHEBI:29999"/>
        <dbReference type="ChEBI" id="CHEBI:33019"/>
        <dbReference type="ChEBI" id="CHEBI:46398"/>
        <dbReference type="ChEBI" id="CHEBI:156051"/>
    </reaction>
</comment>
<protein>
    <recommendedName>
        <fullName evidence="8">Protein nucleotidyltransferase YdiU</fullName>
        <ecNumber evidence="8">2.7.7.-</ecNumber>
    </recommendedName>
    <alternativeName>
        <fullName evidence="8">Protein adenylyltransferase YdiU</fullName>
        <ecNumber evidence="8">2.7.7.108</ecNumber>
    </alternativeName>
    <alternativeName>
        <fullName evidence="8">Protein uridylyltransferase YdiU</fullName>
        <ecNumber evidence="8">2.7.7.-</ecNumber>
    </alternativeName>
</protein>
<feature type="binding site" evidence="8">
    <location>
        <position position="95"/>
    </location>
    <ligand>
        <name>ATP</name>
        <dbReference type="ChEBI" id="CHEBI:30616"/>
    </ligand>
</feature>
<keyword evidence="8" id="KW-0464">Manganese</keyword>
<dbReference type="OrthoDB" id="9776281at2"/>
<dbReference type="Pfam" id="PF02696">
    <property type="entry name" value="SelO"/>
    <property type="match status" value="1"/>
</dbReference>
<sequence length="485" mass="53714">MSEEKQRGEFRGATVHERLGAGFFDPVAPADFPKTILRFRNQRWAERMGLGQLSDAEWVAHFGRFAPLPDSLVRPLALRYHGHQFRAYNPDLGDGRGFLYAQAHDPVDGRLRDLATKGSGTTPWSRGGDGRLTLKGGLREVLATQMLEALGVETSKSFSLIETGEALYRGDEPSPTRSAVLVRLSHSHIRIGTFQRLDHMGDRTGLQRLLDHCIAHYYPELDSLPEDRRGPEFLGAVATSVARVGAQWIAAGFVHGVLNSDNINITGESFDYGPWRFLPAYDPGFTAAYFDQGGLYAFGRQPDALAWNLTRLAECLVPLSSVEALEPELNRFWPAFQRALALAVIARLGLEPVSPQEDADLTSAFFAFMSAGRPDYERVYFDWRGGLLSRRRAERSPQAEAYRSEPFSAFERLLAGFPPAAMVNLDHPYFARPAPRTMLVEDVETIWTPIAGADDWSVFTAALDEIAELGAAYGQGIFAGSFTAN</sequence>
<feature type="binding site" evidence="8">
    <location>
        <position position="183"/>
    </location>
    <ligand>
        <name>ATP</name>
        <dbReference type="ChEBI" id="CHEBI:30616"/>
    </ligand>
</feature>
<keyword evidence="2 8" id="KW-0808">Transferase</keyword>
<keyword evidence="4 8" id="KW-0479">Metal-binding</keyword>
<evidence type="ECO:0000256" key="8">
    <source>
        <dbReference type="HAMAP-Rule" id="MF_00692"/>
    </source>
</evidence>
<keyword evidence="5 8" id="KW-0547">Nucleotide-binding</keyword>
<keyword evidence="10" id="KW-1185">Reference proteome</keyword>
<comment type="catalytic activity">
    <reaction evidence="8">
        <text>L-histidyl-[protein] + UTP = N(tele)-(5'-uridylyl)-L-histidyl-[protein] + diphosphate</text>
        <dbReference type="Rhea" id="RHEA:83891"/>
        <dbReference type="Rhea" id="RHEA-COMP:9745"/>
        <dbReference type="Rhea" id="RHEA-COMP:20239"/>
        <dbReference type="ChEBI" id="CHEBI:29979"/>
        <dbReference type="ChEBI" id="CHEBI:33019"/>
        <dbReference type="ChEBI" id="CHEBI:46398"/>
        <dbReference type="ChEBI" id="CHEBI:233474"/>
    </reaction>
</comment>
<evidence type="ECO:0000256" key="1">
    <source>
        <dbReference type="ARBA" id="ARBA00009747"/>
    </source>
</evidence>
<comment type="caution">
    <text evidence="9">The sequence shown here is derived from an EMBL/GenBank/DDBJ whole genome shotgun (WGS) entry which is preliminary data.</text>
</comment>
<evidence type="ECO:0000256" key="5">
    <source>
        <dbReference type="ARBA" id="ARBA00022741"/>
    </source>
</evidence>
<comment type="function">
    <text evidence="8">Nucleotidyltransferase involved in the post-translational modification of proteins. It can catalyze the addition of adenosine monophosphate (AMP) or uridine monophosphate (UMP) to a protein, resulting in modifications known as AMPylation and UMPylation.</text>
</comment>
<name>A0A369W8Q3_9HYPH</name>
<feature type="binding site" evidence="8">
    <location>
        <position position="129"/>
    </location>
    <ligand>
        <name>ATP</name>
        <dbReference type="ChEBI" id="CHEBI:30616"/>
    </ligand>
</feature>
<comment type="similarity">
    <text evidence="1 8">Belongs to the SELO family.</text>
</comment>
<accession>A0A369W8Q3</accession>
<comment type="catalytic activity">
    <reaction evidence="8">
        <text>L-tyrosyl-[protein] + UTP = O-(5'-uridylyl)-L-tyrosyl-[protein] + diphosphate</text>
        <dbReference type="Rhea" id="RHEA:83887"/>
        <dbReference type="Rhea" id="RHEA-COMP:10136"/>
        <dbReference type="Rhea" id="RHEA-COMP:20238"/>
        <dbReference type="ChEBI" id="CHEBI:33019"/>
        <dbReference type="ChEBI" id="CHEBI:46398"/>
        <dbReference type="ChEBI" id="CHEBI:46858"/>
        <dbReference type="ChEBI" id="CHEBI:90602"/>
    </reaction>
</comment>
<dbReference type="GO" id="GO:0005524">
    <property type="term" value="F:ATP binding"/>
    <property type="evidence" value="ECO:0007669"/>
    <property type="project" value="UniProtKB-UniRule"/>
</dbReference>
<dbReference type="PANTHER" id="PTHR32057:SF14">
    <property type="entry name" value="PROTEIN ADENYLYLTRANSFERASE SELO, MITOCHONDRIAL"/>
    <property type="match status" value="1"/>
</dbReference>
<feature type="binding site" evidence="8">
    <location>
        <position position="96"/>
    </location>
    <ligand>
        <name>ATP</name>
        <dbReference type="ChEBI" id="CHEBI:30616"/>
    </ligand>
</feature>
<feature type="binding site" evidence="8">
    <location>
        <position position="190"/>
    </location>
    <ligand>
        <name>ATP</name>
        <dbReference type="ChEBI" id="CHEBI:30616"/>
    </ligand>
</feature>
<dbReference type="RefSeq" id="WP_114645189.1">
    <property type="nucleotide sequence ID" value="NZ_QQNH01000005.1"/>
</dbReference>
<comment type="catalytic activity">
    <reaction evidence="8">
        <text>L-tyrosyl-[protein] + ATP = O-(5'-adenylyl)-L-tyrosyl-[protein] + diphosphate</text>
        <dbReference type="Rhea" id="RHEA:54288"/>
        <dbReference type="Rhea" id="RHEA-COMP:10136"/>
        <dbReference type="Rhea" id="RHEA-COMP:13846"/>
        <dbReference type="ChEBI" id="CHEBI:30616"/>
        <dbReference type="ChEBI" id="CHEBI:33019"/>
        <dbReference type="ChEBI" id="CHEBI:46858"/>
        <dbReference type="ChEBI" id="CHEBI:83624"/>
        <dbReference type="EC" id="2.7.7.108"/>
    </reaction>
</comment>
<feature type="active site" description="Proton acceptor" evidence="8">
    <location>
        <position position="261"/>
    </location>
</feature>
<feature type="binding site" evidence="8">
    <location>
        <position position="130"/>
    </location>
    <ligand>
        <name>ATP</name>
        <dbReference type="ChEBI" id="CHEBI:30616"/>
    </ligand>
</feature>
<keyword evidence="6 8" id="KW-0067">ATP-binding</keyword>
<feature type="binding site" evidence="8">
    <location>
        <position position="93"/>
    </location>
    <ligand>
        <name>ATP</name>
        <dbReference type="ChEBI" id="CHEBI:30616"/>
    </ligand>
</feature>
<evidence type="ECO:0000313" key="10">
    <source>
        <dbReference type="Proteomes" id="UP000253759"/>
    </source>
</evidence>
<dbReference type="EC" id="2.7.7.108" evidence="8"/>
<feature type="binding site" evidence="8">
    <location>
        <position position="262"/>
    </location>
    <ligand>
        <name>Mg(2+)</name>
        <dbReference type="ChEBI" id="CHEBI:18420"/>
    </ligand>
</feature>
<evidence type="ECO:0000256" key="7">
    <source>
        <dbReference type="ARBA" id="ARBA00022842"/>
    </source>
</evidence>
<dbReference type="EC" id="2.7.7.-" evidence="8"/>
<dbReference type="HAMAP" id="MF_00692">
    <property type="entry name" value="SelO"/>
    <property type="match status" value="1"/>
</dbReference>
<dbReference type="AlphaFoldDB" id="A0A369W8Q3"/>
<organism evidence="9 10">
    <name type="scientific">Pelagibacterium lacus</name>
    <dbReference type="NCBI Taxonomy" id="2282655"/>
    <lineage>
        <taxon>Bacteria</taxon>
        <taxon>Pseudomonadati</taxon>
        <taxon>Pseudomonadota</taxon>
        <taxon>Alphaproteobacteria</taxon>
        <taxon>Hyphomicrobiales</taxon>
        <taxon>Devosiaceae</taxon>
        <taxon>Pelagibacterium</taxon>
    </lineage>
</organism>
<proteinExistence type="inferred from homology"/>
<comment type="catalytic activity">
    <reaction evidence="8">
        <text>L-threonyl-[protein] + ATP = 3-O-(5'-adenylyl)-L-threonyl-[protein] + diphosphate</text>
        <dbReference type="Rhea" id="RHEA:54292"/>
        <dbReference type="Rhea" id="RHEA-COMP:11060"/>
        <dbReference type="Rhea" id="RHEA-COMP:13847"/>
        <dbReference type="ChEBI" id="CHEBI:30013"/>
        <dbReference type="ChEBI" id="CHEBI:30616"/>
        <dbReference type="ChEBI" id="CHEBI:33019"/>
        <dbReference type="ChEBI" id="CHEBI:138113"/>
        <dbReference type="EC" id="2.7.7.108"/>
    </reaction>
</comment>
<evidence type="ECO:0000313" key="9">
    <source>
        <dbReference type="EMBL" id="RDE09642.1"/>
    </source>
</evidence>